<dbReference type="OrthoDB" id="9808944at2"/>
<keyword evidence="2" id="KW-1185">Reference proteome</keyword>
<dbReference type="RefSeq" id="WP_070403843.1">
    <property type="nucleotide sequence ID" value="NZ_BJVW01000005.1"/>
</dbReference>
<evidence type="ECO:0000313" key="2">
    <source>
        <dbReference type="Proteomes" id="UP000179145"/>
    </source>
</evidence>
<accession>A0A1D8UXG5</accession>
<dbReference type="Pfam" id="PF07309">
    <property type="entry name" value="FlaF"/>
    <property type="match status" value="1"/>
</dbReference>
<dbReference type="STRING" id="153496.A0U89_13060"/>
<organism evidence="1 2">
    <name type="scientific">Kozakia baliensis</name>
    <dbReference type="NCBI Taxonomy" id="153496"/>
    <lineage>
        <taxon>Bacteria</taxon>
        <taxon>Pseudomonadati</taxon>
        <taxon>Pseudomonadota</taxon>
        <taxon>Alphaproteobacteria</taxon>
        <taxon>Acetobacterales</taxon>
        <taxon>Acetobacteraceae</taxon>
        <taxon>Kozakia</taxon>
    </lineage>
</organism>
<dbReference type="InterPro" id="IPR010845">
    <property type="entry name" value="FlaF"/>
</dbReference>
<gene>
    <name evidence="1" type="ORF">A0U89_13060</name>
</gene>
<dbReference type="eggNOG" id="COG5442">
    <property type="taxonomic scope" value="Bacteria"/>
</dbReference>
<protein>
    <submittedName>
        <fullName evidence="1">Uncharacterized protein</fullName>
    </submittedName>
</protein>
<dbReference type="GO" id="GO:0044781">
    <property type="term" value="P:bacterial-type flagellum organization"/>
    <property type="evidence" value="ECO:0007669"/>
    <property type="project" value="InterPro"/>
</dbReference>
<dbReference type="EMBL" id="CP014674">
    <property type="protein sequence ID" value="AOX18353.1"/>
    <property type="molecule type" value="Genomic_DNA"/>
</dbReference>
<dbReference type="KEGG" id="kba:A0U89_13060"/>
<evidence type="ECO:0000313" key="1">
    <source>
        <dbReference type="EMBL" id="AOX18353.1"/>
    </source>
</evidence>
<proteinExistence type="predicted"/>
<dbReference type="AlphaFoldDB" id="A0A1D8UXG5"/>
<dbReference type="Proteomes" id="UP000179145">
    <property type="component" value="Chromosome"/>
</dbReference>
<sequence length="148" mass="16179">MNYAALQYQKRSGASLPSRDIEIMALKHANTLLSDKATVHLEPRRLALSSNIKLWSLLMQAVHRTDCPLPAILKKDLTTIGNWAMSYSNMAMNSEKPLRPLIDINQDMIDGLSAQEERTSANTLGTMASMLGANVPTAKKQASANLVG</sequence>
<reference evidence="1 2" key="1">
    <citation type="journal article" date="2016" name="Microb. Cell Fact.">
        <title>Dissection of exopolysaccharide biosynthesis in Kozakia baliensis.</title>
        <authorList>
            <person name="Brandt J.U."/>
            <person name="Jakob F."/>
            <person name="Behr J."/>
            <person name="Geissler A.J."/>
            <person name="Vogel R.F."/>
        </authorList>
    </citation>
    <scope>NUCLEOTIDE SEQUENCE [LARGE SCALE GENOMIC DNA]</scope>
    <source>
        <strain evidence="1 2">DSM 14400</strain>
    </source>
</reference>
<name>A0A1D8UXG5_9PROT</name>